<keyword evidence="3" id="KW-1185">Reference proteome</keyword>
<comment type="caution">
    <text evidence="2">The sequence shown here is derived from an EMBL/GenBank/DDBJ whole genome shotgun (WGS) entry which is preliminary data.</text>
</comment>
<reference evidence="2 3" key="1">
    <citation type="submission" date="2018-03" db="EMBL/GenBank/DDBJ databases">
        <title>Genomic Encyclopedia of Type Strains, Phase III (KMG-III): the genomes of soil and plant-associated and newly described type strains.</title>
        <authorList>
            <person name="Whitman W."/>
        </authorList>
    </citation>
    <scope>NUCLEOTIDE SEQUENCE [LARGE SCALE GENOMIC DNA]</scope>
    <source>
        <strain evidence="2 3">CGMCC 1.12700</strain>
    </source>
</reference>
<organism evidence="2 3">
    <name type="scientific">Taibaiella chishuiensis</name>
    <dbReference type="NCBI Taxonomy" id="1434707"/>
    <lineage>
        <taxon>Bacteria</taxon>
        <taxon>Pseudomonadati</taxon>
        <taxon>Bacteroidota</taxon>
        <taxon>Chitinophagia</taxon>
        <taxon>Chitinophagales</taxon>
        <taxon>Chitinophagaceae</taxon>
        <taxon>Taibaiella</taxon>
    </lineage>
</organism>
<proteinExistence type="predicted"/>
<sequence>MALKIAKVFDVPVDYLLGEGKHAAYDKDTIKRMEDIEVLDPDTKAVLFNIIDTYLRDAKARKAYGR</sequence>
<dbReference type="PROSITE" id="PS50943">
    <property type="entry name" value="HTH_CROC1"/>
    <property type="match status" value="1"/>
</dbReference>
<dbReference type="EMBL" id="PYGD01000019">
    <property type="protein sequence ID" value="PSK86881.1"/>
    <property type="molecule type" value="Genomic_DNA"/>
</dbReference>
<accession>A0A2P8CPK4</accession>
<evidence type="ECO:0000313" key="3">
    <source>
        <dbReference type="Proteomes" id="UP000240572"/>
    </source>
</evidence>
<protein>
    <recommendedName>
        <fullName evidence="1">HTH cro/C1-type domain-containing protein</fullName>
    </recommendedName>
</protein>
<dbReference type="InterPro" id="IPR001387">
    <property type="entry name" value="Cro/C1-type_HTH"/>
</dbReference>
<evidence type="ECO:0000259" key="1">
    <source>
        <dbReference type="PROSITE" id="PS50943"/>
    </source>
</evidence>
<dbReference type="AlphaFoldDB" id="A0A2P8CPK4"/>
<name>A0A2P8CPK4_9BACT</name>
<evidence type="ECO:0000313" key="2">
    <source>
        <dbReference type="EMBL" id="PSK86881.1"/>
    </source>
</evidence>
<feature type="domain" description="HTH cro/C1-type" evidence="1">
    <location>
        <begin position="1"/>
        <end position="16"/>
    </location>
</feature>
<dbReference type="Proteomes" id="UP000240572">
    <property type="component" value="Unassembled WGS sequence"/>
</dbReference>
<gene>
    <name evidence="2" type="ORF">B0I18_1197</name>
</gene>